<accession>G0MC48</accession>
<organism evidence="3">
    <name type="scientific">Caenorhabditis brenneri</name>
    <name type="common">Nematode worm</name>
    <dbReference type="NCBI Taxonomy" id="135651"/>
    <lineage>
        <taxon>Eukaryota</taxon>
        <taxon>Metazoa</taxon>
        <taxon>Ecdysozoa</taxon>
        <taxon>Nematoda</taxon>
        <taxon>Chromadorea</taxon>
        <taxon>Rhabditida</taxon>
        <taxon>Rhabditina</taxon>
        <taxon>Rhabditomorpha</taxon>
        <taxon>Rhabditoidea</taxon>
        <taxon>Rhabditidae</taxon>
        <taxon>Peloderinae</taxon>
        <taxon>Caenorhabditis</taxon>
    </lineage>
</organism>
<protein>
    <recommendedName>
        <fullName evidence="4">SXP/RAL-2 family protein Ani s 5-like cation-binding domain-containing protein</fullName>
    </recommendedName>
</protein>
<evidence type="ECO:0008006" key="4">
    <source>
        <dbReference type="Google" id="ProtNLM"/>
    </source>
</evidence>
<dbReference type="EMBL" id="GL379789">
    <property type="protein sequence ID" value="EGT45580.1"/>
    <property type="molecule type" value="Genomic_DNA"/>
</dbReference>
<gene>
    <name evidence="2" type="ORF">CAEBREN_00805</name>
</gene>
<evidence type="ECO:0000313" key="3">
    <source>
        <dbReference type="Proteomes" id="UP000008068"/>
    </source>
</evidence>
<proteinExistence type="predicted"/>
<evidence type="ECO:0000313" key="2">
    <source>
        <dbReference type="EMBL" id="EGT45580.1"/>
    </source>
</evidence>
<keyword evidence="3" id="KW-1185">Reference proteome</keyword>
<reference evidence="3" key="1">
    <citation type="submission" date="2011-07" db="EMBL/GenBank/DDBJ databases">
        <authorList>
            <consortium name="Caenorhabditis brenneri Sequencing and Analysis Consortium"/>
            <person name="Wilson R.K."/>
        </authorList>
    </citation>
    <scope>NUCLEOTIDE SEQUENCE [LARGE SCALE GENOMIC DNA]</scope>
    <source>
        <strain evidence="3">PB2801</strain>
    </source>
</reference>
<name>G0MC48_CAEBE</name>
<dbReference type="AlphaFoldDB" id="G0MC48"/>
<sequence>MKKLSVILLFLCFIIICGTNKDENQDMKPPGIGELTDQTAHLEALYKNFADEMEKKTQGTRVARDVIDDIISAFPLLNILKTSIIDVFDGAGNLVQQAAKTVTENIPKIAEEVIATVKAVDITGVTSALESLLAKLIPQIVSWLSNTRQMLE</sequence>
<evidence type="ECO:0000256" key="1">
    <source>
        <dbReference type="SAM" id="SignalP"/>
    </source>
</evidence>
<dbReference type="InParanoid" id="G0MC48"/>
<feature type="signal peptide" evidence="1">
    <location>
        <begin position="1"/>
        <end position="19"/>
    </location>
</feature>
<dbReference type="HOGENOM" id="CLU_1723939_0_0_1"/>
<dbReference type="Proteomes" id="UP000008068">
    <property type="component" value="Unassembled WGS sequence"/>
</dbReference>
<keyword evidence="1" id="KW-0732">Signal</keyword>
<feature type="chain" id="PRO_5003403074" description="SXP/RAL-2 family protein Ani s 5-like cation-binding domain-containing protein" evidence="1">
    <location>
        <begin position="20"/>
        <end position="152"/>
    </location>
</feature>